<evidence type="ECO:0000256" key="1">
    <source>
        <dbReference type="ARBA" id="ARBA00023015"/>
    </source>
</evidence>
<dbReference type="InterPro" id="IPR009057">
    <property type="entry name" value="Homeodomain-like_sf"/>
</dbReference>
<dbReference type="InterPro" id="IPR052158">
    <property type="entry name" value="INH-QAR"/>
</dbReference>
<dbReference type="SUPFAM" id="SSF46689">
    <property type="entry name" value="Homeodomain-like"/>
    <property type="match status" value="2"/>
</dbReference>
<keyword evidence="2" id="KW-0238">DNA-binding</keyword>
<dbReference type="PROSITE" id="PS00041">
    <property type="entry name" value="HTH_ARAC_FAMILY_1"/>
    <property type="match status" value="1"/>
</dbReference>
<dbReference type="InterPro" id="IPR018060">
    <property type="entry name" value="HTH_AraC"/>
</dbReference>
<gene>
    <name evidence="6" type="ORF">M2319_004238</name>
</gene>
<keyword evidence="4" id="KW-0472">Membrane</keyword>
<dbReference type="CDD" id="cd03136">
    <property type="entry name" value="GATase1_AraC_ArgR_like"/>
    <property type="match status" value="1"/>
</dbReference>
<proteinExistence type="predicted"/>
<sequence>MADSDTSAKRFAFVLIPDFTLVAFSAAIEPLRLANRYFGRKIYDWRCVTCDGNVVAASNGLVVRPDGSLSDLRLGRMDFDKVDTLVVCAGIDVESFSNAELSAYLRKLAGNGTRIAGICTSSWFLARSGILEDRHCTIHWELLHTFAERFPDVDVQPDLFDVDGNIHTCAGGVASLDMMLDLIADDIGDEASEWISEQCLVDRVRTKNDRQKLPLNARVGVHNSKLLAMIEVMEQNLAEPLSLAEISRRTGLSRRHVERLFRQLLGRSPARYYLDLRLDRARQLLLQSDMAIVDVAIASGFVSASHFSKCYRELYGRSPQADRQASLAERAAGPKGGR</sequence>
<name>A0ABT3HHK0_9HYPH</name>
<reference evidence="7" key="1">
    <citation type="submission" date="2023-07" db="EMBL/GenBank/DDBJ databases">
        <title>Genome sequencing of Purple Non-Sulfur Bacteria from various extreme environments.</title>
        <authorList>
            <person name="Mayer M."/>
        </authorList>
    </citation>
    <scope>NUCLEOTIDE SEQUENCE [LARGE SCALE GENOMIC DNA]</scope>
    <source>
        <strain evidence="7">DSM 17935</strain>
    </source>
</reference>
<evidence type="ECO:0000313" key="6">
    <source>
        <dbReference type="EMBL" id="MCW2309876.1"/>
    </source>
</evidence>
<feature type="domain" description="HTH araC/xylS-type" evidence="5">
    <location>
        <begin position="227"/>
        <end position="325"/>
    </location>
</feature>
<comment type="caution">
    <text evidence="6">The sequence shown here is derived from an EMBL/GenBank/DDBJ whole genome shotgun (WGS) entry which is preliminary data.</text>
</comment>
<keyword evidence="7" id="KW-1185">Reference proteome</keyword>
<dbReference type="PANTHER" id="PTHR43130">
    <property type="entry name" value="ARAC-FAMILY TRANSCRIPTIONAL REGULATOR"/>
    <property type="match status" value="1"/>
</dbReference>
<dbReference type="RefSeq" id="WP_264603451.1">
    <property type="nucleotide sequence ID" value="NZ_JAOQNS010000015.1"/>
</dbReference>
<keyword evidence="1" id="KW-0805">Transcription regulation</keyword>
<dbReference type="Pfam" id="PF12833">
    <property type="entry name" value="HTH_18"/>
    <property type="match status" value="1"/>
</dbReference>
<dbReference type="Pfam" id="PF01965">
    <property type="entry name" value="DJ-1_PfpI"/>
    <property type="match status" value="1"/>
</dbReference>
<keyword evidence="4" id="KW-1133">Transmembrane helix</keyword>
<dbReference type="Gene3D" id="3.40.50.880">
    <property type="match status" value="1"/>
</dbReference>
<dbReference type="InterPro" id="IPR018062">
    <property type="entry name" value="HTH_AraC-typ_CS"/>
</dbReference>
<dbReference type="InterPro" id="IPR002818">
    <property type="entry name" value="DJ-1/PfpI"/>
</dbReference>
<dbReference type="Proteomes" id="UP001209755">
    <property type="component" value="Unassembled WGS sequence"/>
</dbReference>
<evidence type="ECO:0000259" key="5">
    <source>
        <dbReference type="PROSITE" id="PS01124"/>
    </source>
</evidence>
<dbReference type="SMART" id="SM00342">
    <property type="entry name" value="HTH_ARAC"/>
    <property type="match status" value="1"/>
</dbReference>
<dbReference type="PROSITE" id="PS01124">
    <property type="entry name" value="HTH_ARAC_FAMILY_2"/>
    <property type="match status" value="1"/>
</dbReference>
<dbReference type="EMBL" id="JAOQNS010000015">
    <property type="protein sequence ID" value="MCW2309876.1"/>
    <property type="molecule type" value="Genomic_DNA"/>
</dbReference>
<protein>
    <submittedName>
        <fullName evidence="6">Transcriptional regulator GlxA family with amidase domain</fullName>
    </submittedName>
</protein>
<dbReference type="PANTHER" id="PTHR43130:SF3">
    <property type="entry name" value="HTH-TYPE TRANSCRIPTIONAL REGULATOR RV1931C"/>
    <property type="match status" value="1"/>
</dbReference>
<keyword evidence="4" id="KW-0812">Transmembrane</keyword>
<evidence type="ECO:0000256" key="3">
    <source>
        <dbReference type="ARBA" id="ARBA00023163"/>
    </source>
</evidence>
<keyword evidence="3" id="KW-0804">Transcription</keyword>
<evidence type="ECO:0000313" key="7">
    <source>
        <dbReference type="Proteomes" id="UP001209755"/>
    </source>
</evidence>
<dbReference type="InterPro" id="IPR029062">
    <property type="entry name" value="Class_I_gatase-like"/>
</dbReference>
<accession>A0ABT3HHK0</accession>
<dbReference type="Gene3D" id="1.10.10.60">
    <property type="entry name" value="Homeodomain-like"/>
    <property type="match status" value="1"/>
</dbReference>
<dbReference type="SUPFAM" id="SSF52317">
    <property type="entry name" value="Class I glutamine amidotransferase-like"/>
    <property type="match status" value="1"/>
</dbReference>
<evidence type="ECO:0000256" key="2">
    <source>
        <dbReference type="ARBA" id="ARBA00023125"/>
    </source>
</evidence>
<feature type="transmembrane region" description="Helical" evidence="4">
    <location>
        <begin position="12"/>
        <end position="31"/>
    </location>
</feature>
<organism evidence="6 7">
    <name type="scientific">Rhodobium gokarnense</name>
    <dbReference type="NCBI Taxonomy" id="364296"/>
    <lineage>
        <taxon>Bacteria</taxon>
        <taxon>Pseudomonadati</taxon>
        <taxon>Pseudomonadota</taxon>
        <taxon>Alphaproteobacteria</taxon>
        <taxon>Hyphomicrobiales</taxon>
        <taxon>Rhodobiaceae</taxon>
        <taxon>Rhodobium</taxon>
    </lineage>
</organism>
<evidence type="ECO:0000256" key="4">
    <source>
        <dbReference type="SAM" id="Phobius"/>
    </source>
</evidence>